<keyword evidence="7" id="KW-1185">Reference proteome</keyword>
<dbReference type="InterPro" id="IPR015424">
    <property type="entry name" value="PyrdxlP-dep_Trfase"/>
</dbReference>
<comment type="cofactor">
    <cofactor evidence="1">
        <name>pyridoxal 5'-phosphate</name>
        <dbReference type="ChEBI" id="CHEBI:597326"/>
    </cofactor>
</comment>
<feature type="domain" description="Aminotransferase class I/classII large" evidence="5">
    <location>
        <begin position="44"/>
        <end position="363"/>
    </location>
</feature>
<evidence type="ECO:0000256" key="1">
    <source>
        <dbReference type="ARBA" id="ARBA00001933"/>
    </source>
</evidence>
<dbReference type="GO" id="GO:0000105">
    <property type="term" value="P:L-histidine biosynthetic process"/>
    <property type="evidence" value="ECO:0007669"/>
    <property type="project" value="InterPro"/>
</dbReference>
<sequence>MNDSQPSILKQVPSHLQNISPYIPSKPDDILRKLFNAPFLHRMNNNENVLGPPQAAIDAIVRFDPVLIAQYPSGDSYYLRHRLSQLSGLSIDSFIIGNGANEGVNSIIHAFCKPGDNIITADKTFSVYEWVAGFSEIKTKLIPLKNNGFDSDAILAERDKNTKIIYLCNPNNPTGTYWNDKKLRNFLDMVHGEQIVVIDEAYAEYVAASDYPDGIKLISRYPNLVVFRTFSKMYGLASLRIGYLASSPMVADVIRRTSPVYSVNALAQAAAIGALQDDGSHIRNTRSMITESRHYMECELDKMGLEYISGEGNFILIHAPISDTLLYRRLMHHGYMVRPMTQFRFPNYIRVTFHQVQVMEGFLSVLPRCI</sequence>
<dbReference type="PANTHER" id="PTHR43643:SF3">
    <property type="entry name" value="HISTIDINOL-PHOSPHATE AMINOTRANSFERASE"/>
    <property type="match status" value="1"/>
</dbReference>
<keyword evidence="3" id="KW-0808">Transferase</keyword>
<evidence type="ECO:0000313" key="7">
    <source>
        <dbReference type="Proteomes" id="UP000245657"/>
    </source>
</evidence>
<evidence type="ECO:0000313" key="6">
    <source>
        <dbReference type="EMBL" id="PWR72322.1"/>
    </source>
</evidence>
<dbReference type="GeneID" id="97547788"/>
<proteinExistence type="predicted"/>
<dbReference type="Proteomes" id="UP000245657">
    <property type="component" value="Unassembled WGS sequence"/>
</dbReference>
<dbReference type="Gene3D" id="3.90.1150.10">
    <property type="entry name" value="Aspartate Aminotransferase, domain 1"/>
    <property type="match status" value="1"/>
</dbReference>
<dbReference type="GO" id="GO:0030170">
    <property type="term" value="F:pyridoxal phosphate binding"/>
    <property type="evidence" value="ECO:0007669"/>
    <property type="project" value="InterPro"/>
</dbReference>
<dbReference type="InterPro" id="IPR005861">
    <property type="entry name" value="HisP_aminotrans"/>
</dbReference>
<accession>A0A2V2MWP6</accession>
<dbReference type="EMBL" id="QGMY01000007">
    <property type="protein sequence ID" value="PWR72322.1"/>
    <property type="molecule type" value="Genomic_DNA"/>
</dbReference>
<organism evidence="6 7">
    <name type="scientific">Methanospirillum lacunae</name>
    <dbReference type="NCBI Taxonomy" id="668570"/>
    <lineage>
        <taxon>Archaea</taxon>
        <taxon>Methanobacteriati</taxon>
        <taxon>Methanobacteriota</taxon>
        <taxon>Stenosarchaea group</taxon>
        <taxon>Methanomicrobia</taxon>
        <taxon>Methanomicrobiales</taxon>
        <taxon>Methanospirillaceae</taxon>
        <taxon>Methanospirillum</taxon>
    </lineage>
</organism>
<dbReference type="InterPro" id="IPR050106">
    <property type="entry name" value="HistidinolP_aminotransfase"/>
</dbReference>
<keyword evidence="4" id="KW-0663">Pyridoxal phosphate</keyword>
<evidence type="ECO:0000256" key="2">
    <source>
        <dbReference type="ARBA" id="ARBA00022576"/>
    </source>
</evidence>
<protein>
    <submittedName>
        <fullName evidence="6">Histidinol-phosphate transaminase</fullName>
    </submittedName>
</protein>
<dbReference type="Pfam" id="PF00155">
    <property type="entry name" value="Aminotran_1_2"/>
    <property type="match status" value="1"/>
</dbReference>
<dbReference type="RefSeq" id="WP_109968812.1">
    <property type="nucleotide sequence ID" value="NZ_CP176093.1"/>
</dbReference>
<comment type="caution">
    <text evidence="6">The sequence shown here is derived from an EMBL/GenBank/DDBJ whole genome shotgun (WGS) entry which is preliminary data.</text>
</comment>
<dbReference type="CDD" id="cd00609">
    <property type="entry name" value="AAT_like"/>
    <property type="match status" value="1"/>
</dbReference>
<dbReference type="OrthoDB" id="9929at2157"/>
<dbReference type="InterPro" id="IPR004839">
    <property type="entry name" value="Aminotransferase_I/II_large"/>
</dbReference>
<dbReference type="InterPro" id="IPR015421">
    <property type="entry name" value="PyrdxlP-dep_Trfase_major"/>
</dbReference>
<name>A0A2V2MWP6_9EURY</name>
<dbReference type="GO" id="GO:0004400">
    <property type="term" value="F:histidinol-phosphate transaminase activity"/>
    <property type="evidence" value="ECO:0007669"/>
    <property type="project" value="InterPro"/>
</dbReference>
<keyword evidence="2" id="KW-0032">Aminotransferase</keyword>
<dbReference type="Gene3D" id="3.40.640.10">
    <property type="entry name" value="Type I PLP-dependent aspartate aminotransferase-like (Major domain)"/>
    <property type="match status" value="1"/>
</dbReference>
<dbReference type="SUPFAM" id="SSF53383">
    <property type="entry name" value="PLP-dependent transferases"/>
    <property type="match status" value="1"/>
</dbReference>
<evidence type="ECO:0000259" key="5">
    <source>
        <dbReference type="Pfam" id="PF00155"/>
    </source>
</evidence>
<dbReference type="PANTHER" id="PTHR43643">
    <property type="entry name" value="HISTIDINOL-PHOSPHATE AMINOTRANSFERASE 2"/>
    <property type="match status" value="1"/>
</dbReference>
<reference evidence="6 7" key="1">
    <citation type="submission" date="2018-05" db="EMBL/GenBank/DDBJ databases">
        <title>Draft genome of Methanospirillum lacunae Ki8-1.</title>
        <authorList>
            <person name="Dueholm M.S."/>
            <person name="Nielsen P.H."/>
            <person name="Bakmann L.F."/>
            <person name="Otzen D.E."/>
        </authorList>
    </citation>
    <scope>NUCLEOTIDE SEQUENCE [LARGE SCALE GENOMIC DNA]</scope>
    <source>
        <strain evidence="6 7">Ki8-1</strain>
    </source>
</reference>
<dbReference type="NCBIfam" id="TIGR01141">
    <property type="entry name" value="hisC"/>
    <property type="match status" value="1"/>
</dbReference>
<evidence type="ECO:0000256" key="3">
    <source>
        <dbReference type="ARBA" id="ARBA00022679"/>
    </source>
</evidence>
<evidence type="ECO:0000256" key="4">
    <source>
        <dbReference type="ARBA" id="ARBA00022898"/>
    </source>
</evidence>
<dbReference type="AlphaFoldDB" id="A0A2V2MWP6"/>
<gene>
    <name evidence="6" type="primary">hisC</name>
    <name evidence="6" type="ORF">DK846_10145</name>
</gene>
<dbReference type="InterPro" id="IPR015422">
    <property type="entry name" value="PyrdxlP-dep_Trfase_small"/>
</dbReference>